<dbReference type="Proteomes" id="UP001234178">
    <property type="component" value="Unassembled WGS sequence"/>
</dbReference>
<comment type="caution">
    <text evidence="1">The sequence shown here is derived from an EMBL/GenBank/DDBJ whole genome shotgun (WGS) entry which is preliminary data.</text>
</comment>
<sequence length="73" mass="8200">MIICEIKQLKQVPSSTTPMLQICSTLISIRGKGRAELVYCPSTPEGTSLQQLGLTLWRVDSHFFFIPASRFEV</sequence>
<dbReference type="EMBL" id="JAOYFB010000001">
    <property type="protein sequence ID" value="KAK4004114.1"/>
    <property type="molecule type" value="Genomic_DNA"/>
</dbReference>
<name>A0ABQ9YTZ6_9CRUS</name>
<organism evidence="1 2">
    <name type="scientific">Daphnia magna</name>
    <dbReference type="NCBI Taxonomy" id="35525"/>
    <lineage>
        <taxon>Eukaryota</taxon>
        <taxon>Metazoa</taxon>
        <taxon>Ecdysozoa</taxon>
        <taxon>Arthropoda</taxon>
        <taxon>Crustacea</taxon>
        <taxon>Branchiopoda</taxon>
        <taxon>Diplostraca</taxon>
        <taxon>Cladocera</taxon>
        <taxon>Anomopoda</taxon>
        <taxon>Daphniidae</taxon>
        <taxon>Daphnia</taxon>
    </lineage>
</organism>
<accession>A0ABQ9YTZ6</accession>
<reference evidence="1 2" key="1">
    <citation type="journal article" date="2023" name="Nucleic Acids Res.">
        <title>The hologenome of Daphnia magna reveals possible DNA methylation and microbiome-mediated evolution of the host genome.</title>
        <authorList>
            <person name="Chaturvedi A."/>
            <person name="Li X."/>
            <person name="Dhandapani V."/>
            <person name="Marshall H."/>
            <person name="Kissane S."/>
            <person name="Cuenca-Cambronero M."/>
            <person name="Asole G."/>
            <person name="Calvet F."/>
            <person name="Ruiz-Romero M."/>
            <person name="Marangio P."/>
            <person name="Guigo R."/>
            <person name="Rago D."/>
            <person name="Mirbahai L."/>
            <person name="Eastwood N."/>
            <person name="Colbourne J.K."/>
            <person name="Zhou J."/>
            <person name="Mallon E."/>
            <person name="Orsini L."/>
        </authorList>
    </citation>
    <scope>NUCLEOTIDE SEQUENCE [LARGE SCALE GENOMIC DNA]</scope>
    <source>
        <strain evidence="1">LRV0_1</strain>
    </source>
</reference>
<gene>
    <name evidence="1" type="ORF">OUZ56_005858</name>
</gene>
<evidence type="ECO:0000313" key="2">
    <source>
        <dbReference type="Proteomes" id="UP001234178"/>
    </source>
</evidence>
<keyword evidence="2" id="KW-1185">Reference proteome</keyword>
<proteinExistence type="predicted"/>
<evidence type="ECO:0000313" key="1">
    <source>
        <dbReference type="EMBL" id="KAK4004114.1"/>
    </source>
</evidence>
<protein>
    <submittedName>
        <fullName evidence="1">Uncharacterized protein</fullName>
    </submittedName>
</protein>